<dbReference type="InterPro" id="IPR029063">
    <property type="entry name" value="SAM-dependent_MTases_sf"/>
</dbReference>
<dbReference type="GO" id="GO:0008168">
    <property type="term" value="F:methyltransferase activity"/>
    <property type="evidence" value="ECO:0007669"/>
    <property type="project" value="UniProtKB-KW"/>
</dbReference>
<gene>
    <name evidence="2" type="ORF">ACFSXZ_34670</name>
</gene>
<dbReference type="EMBL" id="JBHUKR010000021">
    <property type="protein sequence ID" value="MFD2421486.1"/>
    <property type="molecule type" value="Genomic_DNA"/>
</dbReference>
<name>A0ABW5G300_9PSEU</name>
<evidence type="ECO:0000259" key="1">
    <source>
        <dbReference type="Pfam" id="PF08241"/>
    </source>
</evidence>
<comment type="caution">
    <text evidence="2">The sequence shown here is derived from an EMBL/GenBank/DDBJ whole genome shotgun (WGS) entry which is preliminary data.</text>
</comment>
<organism evidence="2 3">
    <name type="scientific">Amycolatopsis pigmentata</name>
    <dbReference type="NCBI Taxonomy" id="450801"/>
    <lineage>
        <taxon>Bacteria</taxon>
        <taxon>Bacillati</taxon>
        <taxon>Actinomycetota</taxon>
        <taxon>Actinomycetes</taxon>
        <taxon>Pseudonocardiales</taxon>
        <taxon>Pseudonocardiaceae</taxon>
        <taxon>Amycolatopsis</taxon>
    </lineage>
</organism>
<dbReference type="InterPro" id="IPR013216">
    <property type="entry name" value="Methyltransf_11"/>
</dbReference>
<feature type="domain" description="Methyltransferase type 11" evidence="1">
    <location>
        <begin position="54"/>
        <end position="100"/>
    </location>
</feature>
<dbReference type="Gene3D" id="3.40.50.150">
    <property type="entry name" value="Vaccinia Virus protein VP39"/>
    <property type="match status" value="1"/>
</dbReference>
<dbReference type="CDD" id="cd02440">
    <property type="entry name" value="AdoMet_MTases"/>
    <property type="match status" value="1"/>
</dbReference>
<keyword evidence="3" id="KW-1185">Reference proteome</keyword>
<sequence length="149" mass="16022">MSTPFGRLLDRIAELMARPATAAIERHVLDAARITPGEVVLVVGDGPDLGRHADSAEHTGQDDESADVVLSFGDVASWHDRAAGFAELHRVLRPGGRLVLSAREDRLPVSRHELAAEAAEAGFTDLQTWLWEPPGPAAPLTAQIRALRP</sequence>
<reference evidence="3" key="1">
    <citation type="journal article" date="2019" name="Int. J. Syst. Evol. Microbiol.">
        <title>The Global Catalogue of Microorganisms (GCM) 10K type strain sequencing project: providing services to taxonomists for standard genome sequencing and annotation.</title>
        <authorList>
            <consortium name="The Broad Institute Genomics Platform"/>
            <consortium name="The Broad Institute Genome Sequencing Center for Infectious Disease"/>
            <person name="Wu L."/>
            <person name="Ma J."/>
        </authorList>
    </citation>
    <scope>NUCLEOTIDE SEQUENCE [LARGE SCALE GENOMIC DNA]</scope>
    <source>
        <strain evidence="3">CGMCC 4.7645</strain>
    </source>
</reference>
<proteinExistence type="predicted"/>
<keyword evidence="2" id="KW-0808">Transferase</keyword>
<dbReference type="GO" id="GO:0032259">
    <property type="term" value="P:methylation"/>
    <property type="evidence" value="ECO:0007669"/>
    <property type="project" value="UniProtKB-KW"/>
</dbReference>
<accession>A0ABW5G300</accession>
<dbReference type="Proteomes" id="UP001597417">
    <property type="component" value="Unassembled WGS sequence"/>
</dbReference>
<protein>
    <submittedName>
        <fullName evidence="2">Methyltransferase domain-containing protein</fullName>
    </submittedName>
</protein>
<dbReference type="SUPFAM" id="SSF53335">
    <property type="entry name" value="S-adenosyl-L-methionine-dependent methyltransferases"/>
    <property type="match status" value="1"/>
</dbReference>
<dbReference type="Pfam" id="PF08241">
    <property type="entry name" value="Methyltransf_11"/>
    <property type="match status" value="1"/>
</dbReference>
<dbReference type="RefSeq" id="WP_378270062.1">
    <property type="nucleotide sequence ID" value="NZ_JBHUKR010000021.1"/>
</dbReference>
<evidence type="ECO:0000313" key="2">
    <source>
        <dbReference type="EMBL" id="MFD2421486.1"/>
    </source>
</evidence>
<evidence type="ECO:0000313" key="3">
    <source>
        <dbReference type="Proteomes" id="UP001597417"/>
    </source>
</evidence>
<keyword evidence="2" id="KW-0489">Methyltransferase</keyword>